<accession>K5XF72</accession>
<organism evidence="1 2">
    <name type="scientific">Phanerochaete carnosa (strain HHB-10118-sp)</name>
    <name type="common">White-rot fungus</name>
    <name type="synonym">Peniophora carnosa</name>
    <dbReference type="NCBI Taxonomy" id="650164"/>
    <lineage>
        <taxon>Eukaryota</taxon>
        <taxon>Fungi</taxon>
        <taxon>Dikarya</taxon>
        <taxon>Basidiomycota</taxon>
        <taxon>Agaricomycotina</taxon>
        <taxon>Agaricomycetes</taxon>
        <taxon>Polyporales</taxon>
        <taxon>Phanerochaetaceae</taxon>
        <taxon>Phanerochaete</taxon>
    </lineage>
</organism>
<evidence type="ECO:0000313" key="1">
    <source>
        <dbReference type="EMBL" id="EKM61737.1"/>
    </source>
</evidence>
<dbReference type="KEGG" id="pco:PHACADRAFT_204897"/>
<proteinExistence type="predicted"/>
<dbReference type="OrthoDB" id="823504at2759"/>
<dbReference type="GO" id="GO:0006979">
    <property type="term" value="P:response to oxidative stress"/>
    <property type="evidence" value="ECO:0007669"/>
    <property type="project" value="InterPro"/>
</dbReference>
<dbReference type="GO" id="GO:0004601">
    <property type="term" value="F:peroxidase activity"/>
    <property type="evidence" value="ECO:0007669"/>
    <property type="project" value="InterPro"/>
</dbReference>
<reference evidence="1 2" key="1">
    <citation type="journal article" date="2012" name="BMC Genomics">
        <title>Comparative genomics of the white-rot fungi, Phanerochaete carnosa and P. chrysosporium, to elucidate the genetic basis of the distinct wood types they colonize.</title>
        <authorList>
            <person name="Suzuki H."/>
            <person name="MacDonald J."/>
            <person name="Syed K."/>
            <person name="Salamov A."/>
            <person name="Hori C."/>
            <person name="Aerts A."/>
            <person name="Henrissat B."/>
            <person name="Wiebenga A."/>
            <person name="vanKuyk P.A."/>
            <person name="Barry K."/>
            <person name="Lindquist E."/>
            <person name="LaButti K."/>
            <person name="Lapidus A."/>
            <person name="Lucas S."/>
            <person name="Coutinho P."/>
            <person name="Gong Y."/>
            <person name="Samejima M."/>
            <person name="Mahadevan R."/>
            <person name="Abou-Zaid M."/>
            <person name="de Vries R.P."/>
            <person name="Igarashi K."/>
            <person name="Yadav J.S."/>
            <person name="Grigoriev I.V."/>
            <person name="Master E.R."/>
        </authorList>
    </citation>
    <scope>NUCLEOTIDE SEQUENCE [LARGE SCALE GENOMIC DNA]</scope>
    <source>
        <strain evidence="1 2">HHB-10118-sp</strain>
    </source>
</reference>
<dbReference type="GO" id="GO:0020037">
    <property type="term" value="F:heme binding"/>
    <property type="evidence" value="ECO:0007669"/>
    <property type="project" value="InterPro"/>
</dbReference>
<dbReference type="HOGENOM" id="CLU_1008678_0_0_1"/>
<keyword evidence="2" id="KW-1185">Reference proteome</keyword>
<dbReference type="AlphaFoldDB" id="K5XF72"/>
<dbReference type="SUPFAM" id="SSF48113">
    <property type="entry name" value="Heme-dependent peroxidases"/>
    <property type="match status" value="1"/>
</dbReference>
<dbReference type="RefSeq" id="XP_007391139.1">
    <property type="nucleotide sequence ID" value="XM_007391077.1"/>
</dbReference>
<dbReference type="GeneID" id="18912310"/>
<sequence>MSQTSASAYQQTLRQARDSCSTPFDTLPCFRSDVTFVLHLAHNSSLTFVFARNCLAFVSPSVAENVFAQVFIWRRSPEAAVSNFGATIRHLWCTFVDPNLCMRSFGGLKHAGSCRSFANDDLVNIIQKATEVIAVAHHARCYPAIFRVVEILGMAQGPQRGARSMNEFRTLHGSKSFADLEDWNQDPKIAGVARQVEATMPLAHGSSICCRCTTMRAIVGGAIHHRCYLRVTPRAQLMNLTQSHFPDAPPPSLHVTAPCDFSGSFLRTAKLAHLRA</sequence>
<dbReference type="InParanoid" id="K5XF72"/>
<gene>
    <name evidence="1" type="ORF">PHACADRAFT_204897</name>
</gene>
<name>K5XF72_PHACS</name>
<dbReference type="EMBL" id="JH930468">
    <property type="protein sequence ID" value="EKM61737.1"/>
    <property type="molecule type" value="Genomic_DNA"/>
</dbReference>
<protein>
    <submittedName>
        <fullName evidence="1">Uncharacterized protein</fullName>
    </submittedName>
</protein>
<evidence type="ECO:0000313" key="2">
    <source>
        <dbReference type="Proteomes" id="UP000008370"/>
    </source>
</evidence>
<dbReference type="Proteomes" id="UP000008370">
    <property type="component" value="Unassembled WGS sequence"/>
</dbReference>
<dbReference type="InterPro" id="IPR010255">
    <property type="entry name" value="Haem_peroxidase_sf"/>
</dbReference>